<evidence type="ECO:0000256" key="3">
    <source>
        <dbReference type="ARBA" id="ARBA00022553"/>
    </source>
</evidence>
<keyword evidence="6 9" id="KW-0238">DNA-binding</keyword>
<keyword evidence="2" id="KW-0963">Cytoplasm</keyword>
<evidence type="ECO:0000313" key="12">
    <source>
        <dbReference type="EMBL" id="MEH8016452.1"/>
    </source>
</evidence>
<dbReference type="Proteomes" id="UP001375382">
    <property type="component" value="Unassembled WGS sequence"/>
</dbReference>
<evidence type="ECO:0000256" key="5">
    <source>
        <dbReference type="ARBA" id="ARBA00023015"/>
    </source>
</evidence>
<comment type="caution">
    <text evidence="12">The sequence shown here is derived from an EMBL/GenBank/DDBJ whole genome shotgun (WGS) entry which is preliminary data.</text>
</comment>
<dbReference type="InterPro" id="IPR036388">
    <property type="entry name" value="WH-like_DNA-bd_sf"/>
</dbReference>
<evidence type="ECO:0000259" key="11">
    <source>
        <dbReference type="PROSITE" id="PS51755"/>
    </source>
</evidence>
<sequence length="229" mass="25678">MTARRILIIEDDLTLSAQVAQVLQGQGFNTQQCQDGEQGLTAALQQGFDLILLAVLLPDSNGFSILQQLRQVKQTPVMMMTAKGVEQERIQGYSSGADDCLAKPFNFTELLVRIEALLRRSFGYAKAPAASNSLNVEHIQLNRSTQHAEFAGIRLDLTPVQFKLLWVLLEHKQQLMSKSMLYQTVLGRPFSRYDRSLDMHLSRVRKKLEAAGMSPDKLVTVHGKGYRFG</sequence>
<evidence type="ECO:0000313" key="13">
    <source>
        <dbReference type="Proteomes" id="UP001375382"/>
    </source>
</evidence>
<keyword evidence="4" id="KW-0902">Two-component regulatory system</keyword>
<keyword evidence="5" id="KW-0805">Transcription regulation</keyword>
<accession>A0ABU8C3G9</accession>
<dbReference type="CDD" id="cd00383">
    <property type="entry name" value="trans_reg_C"/>
    <property type="match status" value="1"/>
</dbReference>
<organism evidence="12 13">
    <name type="scientific">Rheinheimera muenzenbergensis</name>
    <dbReference type="NCBI Taxonomy" id="1193628"/>
    <lineage>
        <taxon>Bacteria</taxon>
        <taxon>Pseudomonadati</taxon>
        <taxon>Pseudomonadota</taxon>
        <taxon>Gammaproteobacteria</taxon>
        <taxon>Chromatiales</taxon>
        <taxon>Chromatiaceae</taxon>
        <taxon>Rheinheimera</taxon>
    </lineage>
</organism>
<evidence type="ECO:0000256" key="7">
    <source>
        <dbReference type="ARBA" id="ARBA00023163"/>
    </source>
</evidence>
<evidence type="ECO:0000256" key="2">
    <source>
        <dbReference type="ARBA" id="ARBA00022490"/>
    </source>
</evidence>
<dbReference type="PROSITE" id="PS50110">
    <property type="entry name" value="RESPONSE_REGULATORY"/>
    <property type="match status" value="1"/>
</dbReference>
<protein>
    <submittedName>
        <fullName evidence="12">Response regulator transcription factor</fullName>
    </submittedName>
</protein>
<dbReference type="PANTHER" id="PTHR48111:SF39">
    <property type="entry name" value="TRANSCRIPTIONAL REGULATORY PROTEIN CPXR"/>
    <property type="match status" value="1"/>
</dbReference>
<dbReference type="SMART" id="SM00448">
    <property type="entry name" value="REC"/>
    <property type="match status" value="1"/>
</dbReference>
<dbReference type="Gene3D" id="6.10.250.690">
    <property type="match status" value="1"/>
</dbReference>
<dbReference type="Pfam" id="PF00486">
    <property type="entry name" value="Trans_reg_C"/>
    <property type="match status" value="1"/>
</dbReference>
<comment type="subcellular location">
    <subcellularLocation>
        <location evidence="1">Cytoplasm</location>
    </subcellularLocation>
</comment>
<comment type="caution">
    <text evidence="8">Lacks conserved residue(s) required for the propagation of feature annotation.</text>
</comment>
<name>A0ABU8C3G9_9GAMM</name>
<feature type="domain" description="Response regulatory" evidence="10">
    <location>
        <begin position="5"/>
        <end position="118"/>
    </location>
</feature>
<dbReference type="PROSITE" id="PS51755">
    <property type="entry name" value="OMPR_PHOB"/>
    <property type="match status" value="1"/>
</dbReference>
<feature type="DNA-binding region" description="OmpR/PhoB-type" evidence="9">
    <location>
        <begin position="131"/>
        <end position="229"/>
    </location>
</feature>
<dbReference type="InterPro" id="IPR001867">
    <property type="entry name" value="OmpR/PhoB-type_DNA-bd"/>
</dbReference>
<dbReference type="InterPro" id="IPR001789">
    <property type="entry name" value="Sig_transdc_resp-reg_receiver"/>
</dbReference>
<dbReference type="PANTHER" id="PTHR48111">
    <property type="entry name" value="REGULATOR OF RPOS"/>
    <property type="match status" value="1"/>
</dbReference>
<evidence type="ECO:0000259" key="10">
    <source>
        <dbReference type="PROSITE" id="PS50110"/>
    </source>
</evidence>
<dbReference type="Gene3D" id="3.40.50.2300">
    <property type="match status" value="1"/>
</dbReference>
<gene>
    <name evidence="12" type="ORF">MN202_04360</name>
</gene>
<evidence type="ECO:0000256" key="6">
    <source>
        <dbReference type="ARBA" id="ARBA00023125"/>
    </source>
</evidence>
<reference evidence="12 13" key="1">
    <citation type="journal article" date="2023" name="Ecotoxicol. Environ. Saf.">
        <title>Mercury remediation potential of mercury-resistant strain Rheinheimera metallidurans sp. nov. isolated from a municipal waste dumping site.</title>
        <authorList>
            <person name="Yadav V."/>
            <person name="Manjhi A."/>
            <person name="Vadakedath N."/>
        </authorList>
    </citation>
    <scope>NUCLEOTIDE SEQUENCE [LARGE SCALE GENOMIC DNA]</scope>
    <source>
        <strain evidence="12 13">E-49</strain>
    </source>
</reference>
<keyword evidence="7" id="KW-0804">Transcription</keyword>
<evidence type="ECO:0000256" key="4">
    <source>
        <dbReference type="ARBA" id="ARBA00023012"/>
    </source>
</evidence>
<dbReference type="InterPro" id="IPR039420">
    <property type="entry name" value="WalR-like"/>
</dbReference>
<feature type="domain" description="OmpR/PhoB-type" evidence="11">
    <location>
        <begin position="131"/>
        <end position="229"/>
    </location>
</feature>
<dbReference type="Pfam" id="PF00072">
    <property type="entry name" value="Response_reg"/>
    <property type="match status" value="1"/>
</dbReference>
<dbReference type="InterPro" id="IPR011006">
    <property type="entry name" value="CheY-like_superfamily"/>
</dbReference>
<dbReference type="EMBL" id="JALAAR010000003">
    <property type="protein sequence ID" value="MEH8016452.1"/>
    <property type="molecule type" value="Genomic_DNA"/>
</dbReference>
<dbReference type="SMART" id="SM00862">
    <property type="entry name" value="Trans_reg_C"/>
    <property type="match status" value="1"/>
</dbReference>
<keyword evidence="13" id="KW-1185">Reference proteome</keyword>
<dbReference type="RefSeq" id="WP_335734872.1">
    <property type="nucleotide sequence ID" value="NZ_JALAAR010000003.1"/>
</dbReference>
<evidence type="ECO:0000256" key="8">
    <source>
        <dbReference type="PROSITE-ProRule" id="PRU00169"/>
    </source>
</evidence>
<evidence type="ECO:0000256" key="9">
    <source>
        <dbReference type="PROSITE-ProRule" id="PRU01091"/>
    </source>
</evidence>
<keyword evidence="3" id="KW-0597">Phosphoprotein</keyword>
<dbReference type="SUPFAM" id="SSF52172">
    <property type="entry name" value="CheY-like"/>
    <property type="match status" value="1"/>
</dbReference>
<evidence type="ECO:0000256" key="1">
    <source>
        <dbReference type="ARBA" id="ARBA00004496"/>
    </source>
</evidence>
<proteinExistence type="predicted"/>
<dbReference type="Gene3D" id="1.10.10.10">
    <property type="entry name" value="Winged helix-like DNA-binding domain superfamily/Winged helix DNA-binding domain"/>
    <property type="match status" value="1"/>
</dbReference>